<sequence>MSDDYSALFARQTPVRGKYYERALRQCNLVAIDPDLLEVFASAAELNAALRGLVEAARHVRAKG</sequence>
<dbReference type="EMBL" id="JAWDIE010000016">
    <property type="protein sequence ID" value="MEJ7138891.1"/>
    <property type="molecule type" value="Genomic_DNA"/>
</dbReference>
<keyword evidence="2" id="KW-1185">Reference proteome</keyword>
<organism evidence="1 2">
    <name type="scientific">Amphibiibacter pelophylacis</name>
    <dbReference type="NCBI Taxonomy" id="1799477"/>
    <lineage>
        <taxon>Bacteria</taxon>
        <taxon>Pseudomonadati</taxon>
        <taxon>Pseudomonadota</taxon>
        <taxon>Betaproteobacteria</taxon>
        <taxon>Burkholderiales</taxon>
        <taxon>Sphaerotilaceae</taxon>
        <taxon>Amphibiibacter</taxon>
    </lineage>
</organism>
<name>A0ACC6P3U5_9BURK</name>
<reference evidence="1" key="1">
    <citation type="submission" date="2023-10" db="EMBL/GenBank/DDBJ databases">
        <title>Amphibacter perezi, gen. nov., sp. nov. a novel taxa of the family Comamonadaceae, class Betaproteobacteria isolated from the skin microbiota of Pelophylax perezi from different populations.</title>
        <authorList>
            <person name="Costa S."/>
            <person name="Proenca D.N."/>
            <person name="Lopes I."/>
            <person name="Morais P.V."/>
        </authorList>
    </citation>
    <scope>NUCLEOTIDE SEQUENCE</scope>
    <source>
        <strain evidence="1">SL12-8</strain>
    </source>
</reference>
<protein>
    <submittedName>
        <fullName evidence="1">Uncharacterized protein</fullName>
    </submittedName>
</protein>
<gene>
    <name evidence="1" type="ORF">RV045_10705</name>
</gene>
<dbReference type="Proteomes" id="UP001364695">
    <property type="component" value="Unassembled WGS sequence"/>
</dbReference>
<evidence type="ECO:0000313" key="1">
    <source>
        <dbReference type="EMBL" id="MEJ7138891.1"/>
    </source>
</evidence>
<accession>A0ACC6P3U5</accession>
<evidence type="ECO:0000313" key="2">
    <source>
        <dbReference type="Proteomes" id="UP001364695"/>
    </source>
</evidence>
<proteinExistence type="predicted"/>
<comment type="caution">
    <text evidence="1">The sequence shown here is derived from an EMBL/GenBank/DDBJ whole genome shotgun (WGS) entry which is preliminary data.</text>
</comment>